<keyword evidence="3" id="KW-0647">Proteasome</keyword>
<dbReference type="InterPro" id="IPR045128">
    <property type="entry name" value="PI31-like"/>
</dbReference>
<feature type="domain" description="PI31 proteasome regulator N-terminal" evidence="5">
    <location>
        <begin position="20"/>
        <end position="122"/>
    </location>
</feature>
<evidence type="ECO:0000256" key="2">
    <source>
        <dbReference type="ARBA" id="ARBA00015575"/>
    </source>
</evidence>
<feature type="compositionally biased region" description="Pro residues" evidence="4">
    <location>
        <begin position="270"/>
        <end position="286"/>
    </location>
</feature>
<evidence type="ECO:0000256" key="3">
    <source>
        <dbReference type="ARBA" id="ARBA00022942"/>
    </source>
</evidence>
<evidence type="ECO:0000313" key="7">
    <source>
        <dbReference type="RefSeq" id="XP_015600904.1"/>
    </source>
</evidence>
<name>A0AAJ7FNT7_CEPCN</name>
<dbReference type="GO" id="GO:0004866">
    <property type="term" value="F:endopeptidase inhibitor activity"/>
    <property type="evidence" value="ECO:0007669"/>
    <property type="project" value="InterPro"/>
</dbReference>
<dbReference type="GO" id="GO:0043161">
    <property type="term" value="P:proteasome-mediated ubiquitin-dependent protein catabolic process"/>
    <property type="evidence" value="ECO:0007669"/>
    <property type="project" value="InterPro"/>
</dbReference>
<gene>
    <name evidence="7" type="primary">LOC107270414</name>
</gene>
<feature type="region of interest" description="Disordered" evidence="4">
    <location>
        <begin position="151"/>
        <end position="178"/>
    </location>
</feature>
<comment type="similarity">
    <text evidence="1">Belongs to the proteasome inhibitor PI31 family.</text>
</comment>
<keyword evidence="6" id="KW-1185">Reference proteome</keyword>
<feature type="compositionally biased region" description="Basic and acidic residues" evidence="4">
    <location>
        <begin position="162"/>
        <end position="178"/>
    </location>
</feature>
<proteinExistence type="inferred from homology"/>
<dbReference type="CTD" id="36277"/>
<dbReference type="RefSeq" id="XP_015600904.1">
    <property type="nucleotide sequence ID" value="XM_015745418.2"/>
</dbReference>
<feature type="compositionally biased region" description="Polar residues" evidence="4">
    <location>
        <begin position="152"/>
        <end position="161"/>
    </location>
</feature>
<sequence>MASNSNNTFGFELLYKVSENQISKKEDVIILLAHWFFIKNGFRCIGFGDSKTLDQSDQGSELLPEEWSKHSNYALRYVKEGKLYILLGTKSDEDLLLNLMRIEDHKVSNVQFPIGTTVNNLHGTLESLLPNYQAILDTLRKDLVEPVYTTPARETSTQTTEVRGHSEREIPGHPIDYDDPLRVGPPRHPGSSTQPWIPYADPSRVGRSDLDPFSEGGGMIFDPFAPRRPFANPLAPGGPGGLGVPGRLPPGAVPPGARFDPFGPPDVNRPRPPPGPPDSDHFPPPGYDDMFM</sequence>
<protein>
    <recommendedName>
        <fullName evidence="2">Proteasome inhibitor PI31 subunit</fullName>
    </recommendedName>
</protein>
<organism evidence="6 7">
    <name type="scientific">Cephus cinctus</name>
    <name type="common">Wheat stem sawfly</name>
    <dbReference type="NCBI Taxonomy" id="211228"/>
    <lineage>
        <taxon>Eukaryota</taxon>
        <taxon>Metazoa</taxon>
        <taxon>Ecdysozoa</taxon>
        <taxon>Arthropoda</taxon>
        <taxon>Hexapoda</taxon>
        <taxon>Insecta</taxon>
        <taxon>Pterygota</taxon>
        <taxon>Neoptera</taxon>
        <taxon>Endopterygota</taxon>
        <taxon>Hymenoptera</taxon>
        <taxon>Cephoidea</taxon>
        <taxon>Cephidae</taxon>
        <taxon>Cephus</taxon>
    </lineage>
</organism>
<dbReference type="Pfam" id="PF11566">
    <property type="entry name" value="PI31_Prot_N"/>
    <property type="match status" value="1"/>
</dbReference>
<dbReference type="PANTHER" id="PTHR13266:SF1">
    <property type="entry name" value="PROTEASOME INHIBITOR PI31 SUBUNIT"/>
    <property type="match status" value="1"/>
</dbReference>
<dbReference type="Proteomes" id="UP000694920">
    <property type="component" value="Unplaced"/>
</dbReference>
<evidence type="ECO:0000313" key="6">
    <source>
        <dbReference type="Proteomes" id="UP000694920"/>
    </source>
</evidence>
<accession>A0AAJ7FNT7</accession>
<evidence type="ECO:0000259" key="5">
    <source>
        <dbReference type="Pfam" id="PF11566"/>
    </source>
</evidence>
<dbReference type="KEGG" id="ccin:107270414"/>
<dbReference type="PANTHER" id="PTHR13266">
    <property type="entry name" value="PROTEASOME INHIBITOR"/>
    <property type="match status" value="1"/>
</dbReference>
<dbReference type="GeneID" id="107270414"/>
<feature type="region of interest" description="Disordered" evidence="4">
    <location>
        <begin position="230"/>
        <end position="292"/>
    </location>
</feature>
<dbReference type="AlphaFoldDB" id="A0AAJ7FNT7"/>
<evidence type="ECO:0000256" key="4">
    <source>
        <dbReference type="SAM" id="MobiDB-lite"/>
    </source>
</evidence>
<reference evidence="7" key="1">
    <citation type="submission" date="2025-08" db="UniProtKB">
        <authorList>
            <consortium name="RefSeq"/>
        </authorList>
    </citation>
    <scope>IDENTIFICATION</scope>
</reference>
<dbReference type="Gene3D" id="3.40.1000.30">
    <property type="match status" value="1"/>
</dbReference>
<dbReference type="InterPro" id="IPR021625">
    <property type="entry name" value="PI31_Prot_N"/>
</dbReference>
<dbReference type="GO" id="GO:0070628">
    <property type="term" value="F:proteasome binding"/>
    <property type="evidence" value="ECO:0007669"/>
    <property type="project" value="InterPro"/>
</dbReference>
<evidence type="ECO:0000256" key="1">
    <source>
        <dbReference type="ARBA" id="ARBA00006405"/>
    </source>
</evidence>
<feature type="region of interest" description="Disordered" evidence="4">
    <location>
        <begin position="184"/>
        <end position="203"/>
    </location>
</feature>
<dbReference type="GO" id="GO:0000502">
    <property type="term" value="C:proteasome complex"/>
    <property type="evidence" value="ECO:0007669"/>
    <property type="project" value="UniProtKB-KW"/>
</dbReference>